<feature type="compositionally biased region" description="Basic residues" evidence="1">
    <location>
        <begin position="172"/>
        <end position="182"/>
    </location>
</feature>
<proteinExistence type="predicted"/>
<gene>
    <name evidence="2" type="ORF">ADUPG1_008339</name>
</gene>
<protein>
    <submittedName>
        <fullName evidence="2">Uncharacterized protein</fullName>
    </submittedName>
</protein>
<feature type="region of interest" description="Disordered" evidence="1">
    <location>
        <begin position="130"/>
        <end position="193"/>
    </location>
</feature>
<dbReference type="EMBL" id="BQXS01010923">
    <property type="protein sequence ID" value="GKT35114.1"/>
    <property type="molecule type" value="Genomic_DNA"/>
</dbReference>
<evidence type="ECO:0000256" key="1">
    <source>
        <dbReference type="SAM" id="MobiDB-lite"/>
    </source>
</evidence>
<keyword evidence="3" id="KW-1185">Reference proteome</keyword>
<evidence type="ECO:0000313" key="3">
    <source>
        <dbReference type="Proteomes" id="UP001057375"/>
    </source>
</evidence>
<accession>A0ABQ5KUL1</accession>
<organism evidence="2 3">
    <name type="scientific">Aduncisulcus paluster</name>
    <dbReference type="NCBI Taxonomy" id="2918883"/>
    <lineage>
        <taxon>Eukaryota</taxon>
        <taxon>Metamonada</taxon>
        <taxon>Carpediemonas-like organisms</taxon>
        <taxon>Aduncisulcus</taxon>
    </lineage>
</organism>
<comment type="caution">
    <text evidence="2">The sequence shown here is derived from an EMBL/GenBank/DDBJ whole genome shotgun (WGS) entry which is preliminary data.</text>
</comment>
<reference evidence="2" key="1">
    <citation type="submission" date="2022-03" db="EMBL/GenBank/DDBJ databases">
        <title>Draft genome sequence of Aduncisulcus paluster, a free-living microaerophilic Fornicata.</title>
        <authorList>
            <person name="Yuyama I."/>
            <person name="Kume K."/>
            <person name="Tamura T."/>
            <person name="Inagaki Y."/>
            <person name="Hashimoto T."/>
        </authorList>
    </citation>
    <scope>NUCLEOTIDE SEQUENCE</scope>
    <source>
        <strain evidence="2">NY0171</strain>
    </source>
</reference>
<evidence type="ECO:0000313" key="2">
    <source>
        <dbReference type="EMBL" id="GKT35114.1"/>
    </source>
</evidence>
<name>A0ABQ5KUL1_9EUKA</name>
<feature type="compositionally biased region" description="Polar residues" evidence="1">
    <location>
        <begin position="152"/>
        <end position="163"/>
    </location>
</feature>
<dbReference type="Proteomes" id="UP001057375">
    <property type="component" value="Unassembled WGS sequence"/>
</dbReference>
<sequence>TSSTPNTGDLVDAYSNVSSIKSLCTSIPLDSDGQFLLSSILSFLYYHCSILAIGAQSRAWTFRTAQKWHFSSSQLKKHANENISQPSLDSFDSASGKTQLSFLSFNLGLWHGLCGIDGEMVKVRPKELLKMKRGEGRGSRHRSRKEQPPTPTSTILESGGDQTDTTKDSSSKHRHSHRRHKTPSSSSTEQVDDWREVEVEQYEDGTEMISINVQSEFIGRKPGAASTGFSKAAVHPLCSSSYPLSPFSPMFLNEGSQTKMEEEDLFHKRAIHHNGLYNSIIRNAIISNCYRFGSCSIGKICSFIPTVSKSDVRRVVNVMLLDDVIRAYCVYVPNVQVCSSDEKDMIRIRIHDVWNIVPIDGYRYKIFLELNGSSDFFFSGLE</sequence>
<feature type="non-terminal residue" evidence="2">
    <location>
        <position position="1"/>
    </location>
</feature>